<dbReference type="PANTHER" id="PTHR43663">
    <property type="entry name" value="CHROMATE TRANSPORT PROTEIN-RELATED"/>
    <property type="match status" value="1"/>
</dbReference>
<dbReference type="AlphaFoldDB" id="A0A2R4XMT4"/>
<feature type="transmembrane region" description="Helical" evidence="7">
    <location>
        <begin position="126"/>
        <end position="146"/>
    </location>
</feature>
<dbReference type="GO" id="GO:0015109">
    <property type="term" value="F:chromate transmembrane transporter activity"/>
    <property type="evidence" value="ECO:0007669"/>
    <property type="project" value="InterPro"/>
</dbReference>
<comment type="similarity">
    <text evidence="2">Belongs to the chromate ion transporter (CHR) (TC 2.A.51) family.</text>
</comment>
<evidence type="ECO:0000256" key="3">
    <source>
        <dbReference type="ARBA" id="ARBA00022475"/>
    </source>
</evidence>
<feature type="transmembrane region" description="Helical" evidence="7">
    <location>
        <begin position="22"/>
        <end position="45"/>
    </location>
</feature>
<dbReference type="Proteomes" id="UP000244571">
    <property type="component" value="Chromosome"/>
</dbReference>
<keyword evidence="9" id="KW-1185">Reference proteome</keyword>
<dbReference type="OrthoDB" id="556585at2"/>
<keyword evidence="4 7" id="KW-0812">Transmembrane</keyword>
<evidence type="ECO:0000256" key="4">
    <source>
        <dbReference type="ARBA" id="ARBA00022692"/>
    </source>
</evidence>
<evidence type="ECO:0000313" key="8">
    <source>
        <dbReference type="EMBL" id="AWB35113.1"/>
    </source>
</evidence>
<keyword evidence="3" id="KW-1003">Cell membrane</keyword>
<accession>A0A2R4XMT4</accession>
<dbReference type="RefSeq" id="WP_108622523.1">
    <property type="nucleotide sequence ID" value="NZ_CP028901.1"/>
</dbReference>
<proteinExistence type="inferred from homology"/>
<reference evidence="8 9" key="1">
    <citation type="submission" date="2018-04" db="EMBL/GenBank/DDBJ databases">
        <title>Bordetella sp. HZ20 isolated from seawater.</title>
        <authorList>
            <person name="Sun C."/>
        </authorList>
    </citation>
    <scope>NUCLEOTIDE SEQUENCE [LARGE SCALE GENOMIC DNA]</scope>
    <source>
        <strain evidence="8 9">HZ20</strain>
    </source>
</reference>
<dbReference type="InterPro" id="IPR003370">
    <property type="entry name" value="Chromate_transpt"/>
</dbReference>
<dbReference type="Pfam" id="PF02417">
    <property type="entry name" value="Chromate_transp"/>
    <property type="match status" value="1"/>
</dbReference>
<name>A0A2R4XMT4_9BURK</name>
<dbReference type="EMBL" id="CP028901">
    <property type="protein sequence ID" value="AWB35113.1"/>
    <property type="molecule type" value="Genomic_DNA"/>
</dbReference>
<keyword evidence="5 7" id="KW-1133">Transmembrane helix</keyword>
<evidence type="ECO:0000256" key="5">
    <source>
        <dbReference type="ARBA" id="ARBA00022989"/>
    </source>
</evidence>
<dbReference type="KEGG" id="boz:DBV39_16805"/>
<dbReference type="PANTHER" id="PTHR43663:SF1">
    <property type="entry name" value="CHROMATE TRANSPORTER"/>
    <property type="match status" value="1"/>
</dbReference>
<dbReference type="InterPro" id="IPR052518">
    <property type="entry name" value="CHR_Transporter"/>
</dbReference>
<evidence type="ECO:0000256" key="7">
    <source>
        <dbReference type="SAM" id="Phobius"/>
    </source>
</evidence>
<comment type="subcellular location">
    <subcellularLocation>
        <location evidence="1">Cell membrane</location>
        <topology evidence="1">Multi-pass membrane protein</topology>
    </subcellularLocation>
</comment>
<dbReference type="GO" id="GO:0005886">
    <property type="term" value="C:plasma membrane"/>
    <property type="evidence" value="ECO:0007669"/>
    <property type="project" value="UniProtKB-SubCell"/>
</dbReference>
<keyword evidence="6 7" id="KW-0472">Membrane</keyword>
<evidence type="ECO:0000256" key="6">
    <source>
        <dbReference type="ARBA" id="ARBA00023136"/>
    </source>
</evidence>
<feature type="transmembrane region" description="Helical" evidence="7">
    <location>
        <begin position="153"/>
        <end position="170"/>
    </location>
</feature>
<evidence type="ECO:0000313" key="9">
    <source>
        <dbReference type="Proteomes" id="UP000244571"/>
    </source>
</evidence>
<gene>
    <name evidence="8" type="ORF">DBV39_16805</name>
</gene>
<organism evidence="8 9">
    <name type="scientific">Orrella marina</name>
    <dbReference type="NCBI Taxonomy" id="2163011"/>
    <lineage>
        <taxon>Bacteria</taxon>
        <taxon>Pseudomonadati</taxon>
        <taxon>Pseudomonadota</taxon>
        <taxon>Betaproteobacteria</taxon>
        <taxon>Burkholderiales</taxon>
        <taxon>Alcaligenaceae</taxon>
        <taxon>Orrella</taxon>
    </lineage>
</organism>
<feature type="transmembrane region" description="Helical" evidence="7">
    <location>
        <begin position="176"/>
        <end position="193"/>
    </location>
</feature>
<evidence type="ECO:0000256" key="2">
    <source>
        <dbReference type="ARBA" id="ARBA00005262"/>
    </source>
</evidence>
<feature type="transmembrane region" description="Helical" evidence="7">
    <location>
        <begin position="91"/>
        <end position="114"/>
    </location>
</feature>
<protein>
    <submittedName>
        <fullName evidence="8">Chromate transporter</fullName>
    </submittedName>
</protein>
<evidence type="ECO:0000256" key="1">
    <source>
        <dbReference type="ARBA" id="ARBA00004651"/>
    </source>
</evidence>
<sequence>MASESQEIRSARDDGVCPPRSLWALFLGFSWLAIQGFGAAAPVAYRELVERQRWIRSQDFAQDWAVAQLMPGPNAINLSLMVGDRFFGGKGAAASLAGMTCLPVLIAVSLAALYNEYSDHEMVASALKAMAAVAAGLIIGTALKLLSSIERSVLGTATTIGLAVLPFVAVGVFRWPLIWVLLVLAVTATWWAHRQLGLIARERGQVR</sequence>